<dbReference type="SUPFAM" id="SSF102114">
    <property type="entry name" value="Radical SAM enzymes"/>
    <property type="match status" value="1"/>
</dbReference>
<keyword evidence="8" id="KW-1185">Reference proteome</keyword>
<evidence type="ECO:0000256" key="1">
    <source>
        <dbReference type="ARBA" id="ARBA00017228"/>
    </source>
</evidence>
<dbReference type="GO" id="GO:0051539">
    <property type="term" value="F:4 iron, 4 sulfur cluster binding"/>
    <property type="evidence" value="ECO:0007669"/>
    <property type="project" value="TreeGrafter"/>
</dbReference>
<dbReference type="GO" id="GO:0046872">
    <property type="term" value="F:metal ion binding"/>
    <property type="evidence" value="ECO:0007669"/>
    <property type="project" value="UniProtKB-KW"/>
</dbReference>
<accession>A0A117QJ74</accession>
<dbReference type="SMART" id="SM00729">
    <property type="entry name" value="Elp3"/>
    <property type="match status" value="1"/>
</dbReference>
<evidence type="ECO:0000313" key="8">
    <source>
        <dbReference type="Proteomes" id="UP000053398"/>
    </source>
</evidence>
<dbReference type="RefSeq" id="WP_014677041.1">
    <property type="nucleotide sequence ID" value="NZ_KQ948353.1"/>
</dbReference>
<dbReference type="Gene3D" id="3.20.20.70">
    <property type="entry name" value="Aldolase class I"/>
    <property type="match status" value="1"/>
</dbReference>
<evidence type="ECO:0000313" key="7">
    <source>
        <dbReference type="EMBL" id="KUN31304.1"/>
    </source>
</evidence>
<evidence type="ECO:0000256" key="3">
    <source>
        <dbReference type="ARBA" id="ARBA00022723"/>
    </source>
</evidence>
<keyword evidence="4" id="KW-0408">Iron</keyword>
<gene>
    <name evidence="7" type="ORF">AQJ11_07385</name>
</gene>
<dbReference type="SFLD" id="SFLDG01122">
    <property type="entry name" value="methyltransferase_(class_C)"/>
    <property type="match status" value="1"/>
</dbReference>
<dbReference type="InterPro" id="IPR013785">
    <property type="entry name" value="Aldolase_TIM"/>
</dbReference>
<dbReference type="InterPro" id="IPR007197">
    <property type="entry name" value="rSAM"/>
</dbReference>
<dbReference type="InterPro" id="IPR006638">
    <property type="entry name" value="Elp3/MiaA/NifB-like_rSAM"/>
</dbReference>
<evidence type="ECO:0000256" key="2">
    <source>
        <dbReference type="ARBA" id="ARBA00022691"/>
    </source>
</evidence>
<keyword evidence="2" id="KW-0949">S-adenosyl-L-methionine</keyword>
<dbReference type="PANTHER" id="PTHR13932:SF5">
    <property type="entry name" value="RADICAL S-ADENOSYL METHIONINE DOMAIN-CONTAINING PROTEIN 1, MITOCHONDRIAL"/>
    <property type="match status" value="1"/>
</dbReference>
<keyword evidence="5" id="KW-0411">Iron-sulfur</keyword>
<keyword evidence="3" id="KW-0479">Metal-binding</keyword>
<dbReference type="EMBL" id="LMWP01000006">
    <property type="protein sequence ID" value="KUN31304.1"/>
    <property type="molecule type" value="Genomic_DNA"/>
</dbReference>
<dbReference type="Pfam" id="PF04055">
    <property type="entry name" value="Radical_SAM"/>
    <property type="match status" value="1"/>
</dbReference>
<protein>
    <recommendedName>
        <fullName evidence="1">Heme chaperone HemW</fullName>
    </recommendedName>
</protein>
<sequence length="499" mass="57299">MTDTTITRNFLDTPSFWREYPERDIEFVRWYPCDVRPLTADAMYAQQEKFPKTTSFYVHIPFCNQVCTSCPYNKFNTRNTLVRRYIEALKAEIDMYSRLPYLKDVVFTSGYFGGGTPTTLRAEELDDLLGFMKQRLNFSDDCSVTIESTPVDVDQHKLDVLLKHGVNRMSLGVQTFHDPLLRYLGRARAHTGESATRTIELIDRSGMENLCIDYMIGIPGQTHELWAQDIRTLMDLPVTSFSVYNYAVLPGSEVFFALQSGATPPCPSTHEADEMYQYLHTTLMDAGYLALTYNDFIEPMRPEWEAKGVRTYPVLTDGSKPYRGLETDTFYLTDHLSQVWGRCGDMVAMGSGAYGYLNNRMYLTEPDINAYIETCNAGRLPVVMGAYTDEHEQRCRSLVLGLKLLRMKRSVYRERHGVDPYEYFKDKCDDLAAKGLIEITDEAIQVTYPKGWYYIDNICKTFYSDANYRLPQPTSASTEILNWQIDRADGRKGLPVVQL</sequence>
<dbReference type="CDD" id="cd01335">
    <property type="entry name" value="Radical_SAM"/>
    <property type="match status" value="1"/>
</dbReference>
<name>A0A117QJ74_STRCK</name>
<dbReference type="SFLD" id="SFLDF00439">
    <property type="entry name" value="methylation_of_yatakemycin_(YT"/>
    <property type="match status" value="1"/>
</dbReference>
<reference evidence="7 8" key="1">
    <citation type="submission" date="2015-10" db="EMBL/GenBank/DDBJ databases">
        <title>Draft genome sequence of Streptomyces corchorusii DSM 40340, type strain for the species Streptomyces corchorusii.</title>
        <authorList>
            <person name="Ruckert C."/>
            <person name="Winkler A."/>
            <person name="Kalinowski J."/>
            <person name="Kampfer P."/>
            <person name="Glaeser S."/>
        </authorList>
    </citation>
    <scope>NUCLEOTIDE SEQUENCE [LARGE SCALE GENOMIC DNA]</scope>
    <source>
        <strain evidence="7 8">DSM 40340</strain>
    </source>
</reference>
<evidence type="ECO:0000256" key="5">
    <source>
        <dbReference type="ARBA" id="ARBA00023014"/>
    </source>
</evidence>
<feature type="domain" description="Radical SAM core" evidence="6">
    <location>
        <begin position="48"/>
        <end position="285"/>
    </location>
</feature>
<dbReference type="InterPro" id="IPR034505">
    <property type="entry name" value="Coproporphyrinogen-III_oxidase"/>
</dbReference>
<dbReference type="AlphaFoldDB" id="A0A117QJ74"/>
<proteinExistence type="predicted"/>
<dbReference type="Proteomes" id="UP000053398">
    <property type="component" value="Unassembled WGS sequence"/>
</dbReference>
<dbReference type="InterPro" id="IPR058240">
    <property type="entry name" value="rSAM_sf"/>
</dbReference>
<evidence type="ECO:0000256" key="4">
    <source>
        <dbReference type="ARBA" id="ARBA00023004"/>
    </source>
</evidence>
<dbReference type="SFLD" id="SFLDG01065">
    <property type="entry name" value="anaerobic_coproporphyrinogen-I"/>
    <property type="match status" value="1"/>
</dbReference>
<dbReference type="SFLD" id="SFLDG01082">
    <property type="entry name" value="B12-binding_domain_containing"/>
    <property type="match status" value="1"/>
</dbReference>
<dbReference type="GO" id="GO:0006779">
    <property type="term" value="P:porphyrin-containing compound biosynthetic process"/>
    <property type="evidence" value="ECO:0007669"/>
    <property type="project" value="TreeGrafter"/>
</dbReference>
<dbReference type="GO" id="GO:0005737">
    <property type="term" value="C:cytoplasm"/>
    <property type="evidence" value="ECO:0007669"/>
    <property type="project" value="TreeGrafter"/>
</dbReference>
<dbReference type="InterPro" id="IPR034531">
    <property type="entry name" value="Methylation_of_yatakemycin"/>
</dbReference>
<dbReference type="GO" id="GO:0003824">
    <property type="term" value="F:catalytic activity"/>
    <property type="evidence" value="ECO:0007669"/>
    <property type="project" value="InterPro"/>
</dbReference>
<evidence type="ECO:0000259" key="6">
    <source>
        <dbReference type="PROSITE" id="PS51918"/>
    </source>
</evidence>
<dbReference type="PANTHER" id="PTHR13932">
    <property type="entry name" value="COPROPORPHYRINIGEN III OXIDASE"/>
    <property type="match status" value="1"/>
</dbReference>
<dbReference type="PROSITE" id="PS51918">
    <property type="entry name" value="RADICAL_SAM"/>
    <property type="match status" value="1"/>
</dbReference>
<dbReference type="SFLD" id="SFLDS00029">
    <property type="entry name" value="Radical_SAM"/>
    <property type="match status" value="1"/>
</dbReference>
<organism evidence="7 8">
    <name type="scientific">Streptomyces corchorusii</name>
    <name type="common">Streptomyces chibaensis</name>
    <dbReference type="NCBI Taxonomy" id="1903"/>
    <lineage>
        <taxon>Bacteria</taxon>
        <taxon>Bacillati</taxon>
        <taxon>Actinomycetota</taxon>
        <taxon>Actinomycetes</taxon>
        <taxon>Kitasatosporales</taxon>
        <taxon>Streptomycetaceae</taxon>
        <taxon>Streptomyces</taxon>
    </lineage>
</organism>
<comment type="caution">
    <text evidence="7">The sequence shown here is derived from an EMBL/GenBank/DDBJ whole genome shotgun (WGS) entry which is preliminary data.</text>
</comment>